<proteinExistence type="predicted"/>
<sequence>HEGYKLYKCPAKRMNPFWGIKELSKFWECPDEISDGFWQAPEYLFWICGDTAYTKLPEDWTGSCTIGVIKPAFFLLPKKSGAHLGVPI</sequence>
<feature type="non-terminal residue" evidence="1">
    <location>
        <position position="1"/>
    </location>
</feature>
<comment type="caution">
    <text evidence="1">The sequence shown here is derived from an EMBL/GenBank/DDBJ whole genome shotgun (WGS) entry which is preliminary data.</text>
</comment>
<gene>
    <name evidence="1" type="primary">Erv31_4</name>
    <name evidence="1" type="ORF">NOTORN_R14978</name>
</gene>
<evidence type="ECO:0000313" key="1">
    <source>
        <dbReference type="EMBL" id="NWY08377.1"/>
    </source>
</evidence>
<keyword evidence="2" id="KW-1185">Reference proteome</keyword>
<organism evidence="1 2">
    <name type="scientific">Nothoprocta ornata</name>
    <dbReference type="NCBI Taxonomy" id="83376"/>
    <lineage>
        <taxon>Eukaryota</taxon>
        <taxon>Metazoa</taxon>
        <taxon>Chordata</taxon>
        <taxon>Craniata</taxon>
        <taxon>Vertebrata</taxon>
        <taxon>Euteleostomi</taxon>
        <taxon>Archelosauria</taxon>
        <taxon>Archosauria</taxon>
        <taxon>Dinosauria</taxon>
        <taxon>Saurischia</taxon>
        <taxon>Theropoda</taxon>
        <taxon>Coelurosauria</taxon>
        <taxon>Aves</taxon>
        <taxon>Palaeognathae</taxon>
        <taxon>Tinamiformes</taxon>
        <taxon>Tinamidae</taxon>
        <taxon>Nothoprocta</taxon>
    </lineage>
</organism>
<evidence type="ECO:0000313" key="2">
    <source>
        <dbReference type="Proteomes" id="UP000531938"/>
    </source>
</evidence>
<protein>
    <submittedName>
        <fullName evidence="1">ENR1 protein</fullName>
    </submittedName>
</protein>
<dbReference type="EMBL" id="VZSH01000837">
    <property type="protein sequence ID" value="NWY08377.1"/>
    <property type="molecule type" value="Genomic_DNA"/>
</dbReference>
<name>A0A7K7BK15_9AVES</name>
<reference evidence="1 2" key="1">
    <citation type="submission" date="2019-09" db="EMBL/GenBank/DDBJ databases">
        <title>Bird 10,000 Genomes (B10K) Project - Family phase.</title>
        <authorList>
            <person name="Zhang G."/>
        </authorList>
    </citation>
    <scope>NUCLEOTIDE SEQUENCE [LARGE SCALE GENOMIC DNA]</scope>
    <source>
        <strain evidence="1">B10K-MSB-03</strain>
    </source>
</reference>
<dbReference type="Proteomes" id="UP000531938">
    <property type="component" value="Unassembled WGS sequence"/>
</dbReference>
<accession>A0A7K7BK15</accession>
<dbReference type="AlphaFoldDB" id="A0A7K7BK15"/>
<feature type="non-terminal residue" evidence="1">
    <location>
        <position position="88"/>
    </location>
</feature>